<dbReference type="InterPro" id="IPR041373">
    <property type="entry name" value="RT_RNaseH"/>
</dbReference>
<keyword evidence="7" id="KW-0695">RNA-directed DNA polymerase</keyword>
<dbReference type="PANTHER" id="PTHR37984:SF5">
    <property type="entry name" value="PROTEIN NYNRIN-LIKE"/>
    <property type="match status" value="1"/>
</dbReference>
<dbReference type="CDD" id="cd01647">
    <property type="entry name" value="RT_LTR"/>
    <property type="match status" value="1"/>
</dbReference>
<dbReference type="Gene3D" id="3.30.70.270">
    <property type="match status" value="2"/>
</dbReference>
<dbReference type="InterPro" id="IPR050951">
    <property type="entry name" value="Retrovirus_Pol_polyprotein"/>
</dbReference>
<dbReference type="OrthoDB" id="2431547at2759"/>
<dbReference type="InterPro" id="IPR043128">
    <property type="entry name" value="Rev_trsase/Diguanyl_cyclase"/>
</dbReference>
<evidence type="ECO:0000256" key="4">
    <source>
        <dbReference type="ARBA" id="ARBA00022722"/>
    </source>
</evidence>
<name>A0A5B6VXK6_9ROSI</name>
<dbReference type="Gene3D" id="3.10.20.370">
    <property type="match status" value="1"/>
</dbReference>
<keyword evidence="4" id="KW-0540">Nuclease</keyword>
<dbReference type="CDD" id="cd09274">
    <property type="entry name" value="RNase_HI_RT_Ty3"/>
    <property type="match status" value="1"/>
</dbReference>
<dbReference type="SUPFAM" id="SSF56672">
    <property type="entry name" value="DNA/RNA polymerases"/>
    <property type="match status" value="1"/>
</dbReference>
<evidence type="ECO:0000256" key="3">
    <source>
        <dbReference type="ARBA" id="ARBA00022695"/>
    </source>
</evidence>
<keyword evidence="11" id="KW-1185">Reference proteome</keyword>
<feature type="domain" description="Reverse transcriptase" evidence="8">
    <location>
        <begin position="1"/>
        <end position="102"/>
    </location>
</feature>
<dbReference type="FunFam" id="3.10.10.10:FF:000007">
    <property type="entry name" value="Retrovirus-related Pol polyprotein from transposon 17.6-like Protein"/>
    <property type="match status" value="1"/>
</dbReference>
<dbReference type="Pfam" id="PF00078">
    <property type="entry name" value="RVT_1"/>
    <property type="match status" value="1"/>
</dbReference>
<dbReference type="GO" id="GO:0004519">
    <property type="term" value="F:endonuclease activity"/>
    <property type="evidence" value="ECO:0007669"/>
    <property type="project" value="UniProtKB-KW"/>
</dbReference>
<sequence>MRMCIDYRLLNKLTIKNKYPLPRIDDLFDQRQGASAFFKIDLRSRYHQLRVKEVDVYKTAFRTRYGHYEFLVMPFGLTNAPANFMDLMNQVFQPYLDRFIVMISWCIRESRRTIIHISKLFYKFCGRSICMQSSAIVTFLGHVVYAKGIRVDPQKIEAVLNWKPPRTVSEIRSFLGLAGYYRRFVEVFSLIAAALTKLLHKGVLFNLTDNFEKLKEVLTEAPVLIQPQSGKEFTVYSNASHIGLGCVLMQEGNVVANLSRQLKPHEANYPIHDLELAAMIFALKIWRHYLYGDKCIIYTDHKSLKYLLTQKDLNLRQRRWVELLKDYNSLIEYHLGKANMVANALSHRAVFDLRAMFARLSLYDDGSLLVELHVGPTWTEQIKGKQLLDESLTIDFGLNGEGILCFRGRVSVPRDSELRQSIL</sequence>
<evidence type="ECO:0000256" key="7">
    <source>
        <dbReference type="ARBA" id="ARBA00022918"/>
    </source>
</evidence>
<evidence type="ECO:0000256" key="1">
    <source>
        <dbReference type="ARBA" id="ARBA00022670"/>
    </source>
</evidence>
<evidence type="ECO:0000313" key="10">
    <source>
        <dbReference type="EMBL" id="KAA3473714.1"/>
    </source>
</evidence>
<dbReference type="PANTHER" id="PTHR37984">
    <property type="entry name" value="PROTEIN CBG26694"/>
    <property type="match status" value="1"/>
</dbReference>
<dbReference type="Gene3D" id="3.10.10.10">
    <property type="entry name" value="HIV Type 1 Reverse Transcriptase, subunit A, domain 1"/>
    <property type="match status" value="1"/>
</dbReference>
<dbReference type="Proteomes" id="UP000325315">
    <property type="component" value="Unassembled WGS sequence"/>
</dbReference>
<keyword evidence="1" id="KW-0645">Protease</keyword>
<evidence type="ECO:0000256" key="6">
    <source>
        <dbReference type="ARBA" id="ARBA00022801"/>
    </source>
</evidence>
<dbReference type="AlphaFoldDB" id="A0A5B6VXK6"/>
<evidence type="ECO:0000313" key="11">
    <source>
        <dbReference type="Proteomes" id="UP000325315"/>
    </source>
</evidence>
<evidence type="ECO:0000256" key="2">
    <source>
        <dbReference type="ARBA" id="ARBA00022679"/>
    </source>
</evidence>
<comment type="caution">
    <text evidence="10">The sequence shown here is derived from an EMBL/GenBank/DDBJ whole genome shotgun (WGS) entry which is preliminary data.</text>
</comment>
<dbReference type="FunFam" id="3.30.70.270:FF:000020">
    <property type="entry name" value="Transposon Tf2-6 polyprotein-like Protein"/>
    <property type="match status" value="1"/>
</dbReference>
<keyword evidence="2" id="KW-0808">Transferase</keyword>
<dbReference type="GO" id="GO:0006508">
    <property type="term" value="P:proteolysis"/>
    <property type="evidence" value="ECO:0007669"/>
    <property type="project" value="UniProtKB-KW"/>
</dbReference>
<organism evidence="10 11">
    <name type="scientific">Gossypium australe</name>
    <dbReference type="NCBI Taxonomy" id="47621"/>
    <lineage>
        <taxon>Eukaryota</taxon>
        <taxon>Viridiplantae</taxon>
        <taxon>Streptophyta</taxon>
        <taxon>Embryophyta</taxon>
        <taxon>Tracheophyta</taxon>
        <taxon>Spermatophyta</taxon>
        <taxon>Magnoliopsida</taxon>
        <taxon>eudicotyledons</taxon>
        <taxon>Gunneridae</taxon>
        <taxon>Pentapetalae</taxon>
        <taxon>rosids</taxon>
        <taxon>malvids</taxon>
        <taxon>Malvales</taxon>
        <taxon>Malvaceae</taxon>
        <taxon>Malvoideae</taxon>
        <taxon>Gossypium</taxon>
    </lineage>
</organism>
<keyword evidence="3" id="KW-0548">Nucleotidyltransferase</keyword>
<reference evidence="11" key="1">
    <citation type="journal article" date="2019" name="Plant Biotechnol. J.">
        <title>Genome sequencing of the Australian wild diploid species Gossypium australe highlights disease resistance and delayed gland morphogenesis.</title>
        <authorList>
            <person name="Cai Y."/>
            <person name="Cai X."/>
            <person name="Wang Q."/>
            <person name="Wang P."/>
            <person name="Zhang Y."/>
            <person name="Cai C."/>
            <person name="Xu Y."/>
            <person name="Wang K."/>
            <person name="Zhou Z."/>
            <person name="Wang C."/>
            <person name="Geng S."/>
            <person name="Li B."/>
            <person name="Dong Q."/>
            <person name="Hou Y."/>
            <person name="Wang H."/>
            <person name="Ai P."/>
            <person name="Liu Z."/>
            <person name="Yi F."/>
            <person name="Sun M."/>
            <person name="An G."/>
            <person name="Cheng J."/>
            <person name="Zhang Y."/>
            <person name="Shi Q."/>
            <person name="Xie Y."/>
            <person name="Shi X."/>
            <person name="Chang Y."/>
            <person name="Huang F."/>
            <person name="Chen Y."/>
            <person name="Hong S."/>
            <person name="Mi L."/>
            <person name="Sun Q."/>
            <person name="Zhang L."/>
            <person name="Zhou B."/>
            <person name="Peng R."/>
            <person name="Zhang X."/>
            <person name="Liu F."/>
        </authorList>
    </citation>
    <scope>NUCLEOTIDE SEQUENCE [LARGE SCALE GENOMIC DNA]</scope>
    <source>
        <strain evidence="11">cv. PA1801</strain>
    </source>
</reference>
<evidence type="ECO:0000259" key="8">
    <source>
        <dbReference type="Pfam" id="PF00078"/>
    </source>
</evidence>
<dbReference type="Pfam" id="PF17917">
    <property type="entry name" value="RT_RNaseH"/>
    <property type="match status" value="1"/>
</dbReference>
<dbReference type="InterPro" id="IPR043502">
    <property type="entry name" value="DNA/RNA_pol_sf"/>
</dbReference>
<evidence type="ECO:0000256" key="5">
    <source>
        <dbReference type="ARBA" id="ARBA00022759"/>
    </source>
</evidence>
<protein>
    <submittedName>
        <fullName evidence="10">DNA/RNA polymerases superfamily protein</fullName>
    </submittedName>
</protein>
<dbReference type="GO" id="GO:0003964">
    <property type="term" value="F:RNA-directed DNA polymerase activity"/>
    <property type="evidence" value="ECO:0007669"/>
    <property type="project" value="UniProtKB-KW"/>
</dbReference>
<keyword evidence="5" id="KW-0255">Endonuclease</keyword>
<evidence type="ECO:0000259" key="9">
    <source>
        <dbReference type="Pfam" id="PF17917"/>
    </source>
</evidence>
<dbReference type="GO" id="GO:0008233">
    <property type="term" value="F:peptidase activity"/>
    <property type="evidence" value="ECO:0007669"/>
    <property type="project" value="UniProtKB-KW"/>
</dbReference>
<gene>
    <name evidence="10" type="ORF">EPI10_024073</name>
</gene>
<dbReference type="EMBL" id="SMMG02000005">
    <property type="protein sequence ID" value="KAA3473714.1"/>
    <property type="molecule type" value="Genomic_DNA"/>
</dbReference>
<accession>A0A5B6VXK6</accession>
<proteinExistence type="predicted"/>
<dbReference type="InterPro" id="IPR000477">
    <property type="entry name" value="RT_dom"/>
</dbReference>
<feature type="domain" description="Reverse transcriptase RNase H-like" evidence="9">
    <location>
        <begin position="230"/>
        <end position="327"/>
    </location>
</feature>
<keyword evidence="6" id="KW-0378">Hydrolase</keyword>